<evidence type="ECO:0000313" key="3">
    <source>
        <dbReference type="Proteomes" id="UP000731907"/>
    </source>
</evidence>
<gene>
    <name evidence="2" type="ORF">GU927_006575</name>
</gene>
<dbReference type="Proteomes" id="UP000731907">
    <property type="component" value="Unassembled WGS sequence"/>
</dbReference>
<sequence>MLRHSLPVFLPLALILSVAGVAYTVTMGHLDPQRLVAAALTGAVLALGVTPLMLRARE</sequence>
<evidence type="ECO:0000313" key="2">
    <source>
        <dbReference type="EMBL" id="MBU9697509.1"/>
    </source>
</evidence>
<protein>
    <recommendedName>
        <fullName evidence="4">CTP synthetase</fullName>
    </recommendedName>
</protein>
<keyword evidence="1" id="KW-1133">Transmembrane helix</keyword>
<name>A0ABS6J175_9RHOB</name>
<reference evidence="2 3" key="1">
    <citation type="submission" date="2021-06" db="EMBL/GenBank/DDBJ databases">
        <title>Rhodobacteraceae bacterium strain HSP-20.</title>
        <authorList>
            <person name="Chen W.-M."/>
        </authorList>
    </citation>
    <scope>NUCLEOTIDE SEQUENCE [LARGE SCALE GENOMIC DNA]</scope>
    <source>
        <strain evidence="2 3">HSP-20</strain>
    </source>
</reference>
<comment type="caution">
    <text evidence="2">The sequence shown here is derived from an EMBL/GenBank/DDBJ whole genome shotgun (WGS) entry which is preliminary data.</text>
</comment>
<keyword evidence="1" id="KW-0812">Transmembrane</keyword>
<proteinExistence type="predicted"/>
<keyword evidence="1" id="KW-0472">Membrane</keyword>
<organism evidence="2 3">
    <name type="scientific">Paragemmobacter amnigenus</name>
    <dbReference type="NCBI Taxonomy" id="2852097"/>
    <lineage>
        <taxon>Bacteria</taxon>
        <taxon>Pseudomonadati</taxon>
        <taxon>Pseudomonadota</taxon>
        <taxon>Alphaproteobacteria</taxon>
        <taxon>Rhodobacterales</taxon>
        <taxon>Paracoccaceae</taxon>
        <taxon>Paragemmobacter</taxon>
    </lineage>
</organism>
<accession>A0ABS6J175</accession>
<dbReference type="EMBL" id="JAAATX020000004">
    <property type="protein sequence ID" value="MBU9697509.1"/>
    <property type="molecule type" value="Genomic_DNA"/>
</dbReference>
<evidence type="ECO:0008006" key="4">
    <source>
        <dbReference type="Google" id="ProtNLM"/>
    </source>
</evidence>
<keyword evidence="3" id="KW-1185">Reference proteome</keyword>
<dbReference type="RefSeq" id="WP_161761557.1">
    <property type="nucleotide sequence ID" value="NZ_JAAATX020000004.1"/>
</dbReference>
<evidence type="ECO:0000256" key="1">
    <source>
        <dbReference type="SAM" id="Phobius"/>
    </source>
</evidence>
<feature type="transmembrane region" description="Helical" evidence="1">
    <location>
        <begin position="34"/>
        <end position="54"/>
    </location>
</feature>